<evidence type="ECO:0000256" key="5">
    <source>
        <dbReference type="ARBA" id="ARBA00022729"/>
    </source>
</evidence>
<dbReference type="InterPro" id="IPR039426">
    <property type="entry name" value="TonB-dep_rcpt-like"/>
</dbReference>
<evidence type="ECO:0000256" key="3">
    <source>
        <dbReference type="ARBA" id="ARBA00022452"/>
    </source>
</evidence>
<dbReference type="Pfam" id="PF07715">
    <property type="entry name" value="Plug"/>
    <property type="match status" value="1"/>
</dbReference>
<feature type="domain" description="TonB-dependent receptor-like beta-barrel" evidence="13">
    <location>
        <begin position="244"/>
        <end position="619"/>
    </location>
</feature>
<evidence type="ECO:0000313" key="15">
    <source>
        <dbReference type="EMBL" id="ATA82893.1"/>
    </source>
</evidence>
<keyword evidence="7 10" id="KW-0472">Membrane</keyword>
<evidence type="ECO:0000259" key="14">
    <source>
        <dbReference type="Pfam" id="PF07715"/>
    </source>
</evidence>
<dbReference type="Gene3D" id="2.40.170.20">
    <property type="entry name" value="TonB-dependent receptor, beta-barrel domain"/>
    <property type="match status" value="1"/>
</dbReference>
<evidence type="ECO:0000256" key="1">
    <source>
        <dbReference type="ARBA" id="ARBA00004571"/>
    </source>
</evidence>
<dbReference type="KEGG" id="clk:CGC53_02350"/>
<evidence type="ECO:0000256" key="2">
    <source>
        <dbReference type="ARBA" id="ARBA00022448"/>
    </source>
</evidence>
<dbReference type="GO" id="GO:0044718">
    <property type="term" value="P:siderophore transmembrane transport"/>
    <property type="evidence" value="ECO:0007669"/>
    <property type="project" value="TreeGrafter"/>
</dbReference>
<dbReference type="Gene3D" id="2.170.130.10">
    <property type="entry name" value="TonB-dependent receptor, plug domain"/>
    <property type="match status" value="1"/>
</dbReference>
<comment type="similarity">
    <text evidence="10 11">Belongs to the TonB-dependent receptor family.</text>
</comment>
<dbReference type="PANTHER" id="PTHR30069:SF29">
    <property type="entry name" value="HEMOGLOBIN AND HEMOGLOBIN-HAPTOGLOBIN-BINDING PROTEIN 1-RELATED"/>
    <property type="match status" value="1"/>
</dbReference>
<keyword evidence="4 10" id="KW-0812">Transmembrane</keyword>
<evidence type="ECO:0000256" key="8">
    <source>
        <dbReference type="ARBA" id="ARBA00023170"/>
    </source>
</evidence>
<reference evidence="16" key="1">
    <citation type="submission" date="2017-06" db="EMBL/GenBank/DDBJ databases">
        <title>Capnocytophaga spp. assemblies.</title>
        <authorList>
            <person name="Gulvik C.A."/>
        </authorList>
    </citation>
    <scope>NUCLEOTIDE SEQUENCE [LARGE SCALE GENOMIC DNA]</scope>
    <source>
        <strain evidence="16">H6253</strain>
    </source>
</reference>
<evidence type="ECO:0000256" key="6">
    <source>
        <dbReference type="ARBA" id="ARBA00023077"/>
    </source>
</evidence>
<dbReference type="PANTHER" id="PTHR30069">
    <property type="entry name" value="TONB-DEPENDENT OUTER MEMBRANE RECEPTOR"/>
    <property type="match status" value="1"/>
</dbReference>
<keyword evidence="8 15" id="KW-0675">Receptor</keyword>
<sequence>MQKIIITAFIAFLTLQEAFAQNDKDNKDKEIKLNEVIVTATRAQRNLKNVPITVQVVTAEDIRKSQATDFQSFLETEFAGINFTYDGGMPNINMMGFGGKYVLFLIDGERMAGETFDNIDYNRIDLDNIERIEIIKGASSSLYGSNALGGVINIITKNAHKPLEAGVGYLYENRGNHKTNISLGSKKNWGSVRLSGYHNYMKPYILEDKEPLRTYENGRLVLVTQGGLNISGGSNYGITPKIIFNVTPKIDLTLTPNYYFSERDAGTESSKKVRDRYYNYVMNLKTNIALSEDKKLSLSGAFDRYDKFNYYRLLNEEEKNYENSIWRVVAQYNQSLFEKHSLVAGAEVLSDELLSFRFNNTGTEAKQNAKNYTLFAQQEWALSPVFTLVSGVRMDYHSLFKDFFTYRFSGMFKVENFTFRGGYSTGFRSPTLKELYTNWFHPWGGGFQIMGNKDLKPEKSNNFNFSVDYNTSKINVTAMTQLSVVKDKIIYKWSRATDTIQYVNDYGNAKIVSSELSATYRPTKSLRLKGSYAYYYTSQQRSENRPHTATWKAEYIPKTETKYIPNVIVSGKYVSATTIYETSNNIEYYTYYAPYTIWRLQLSSRLPYHFTLNAGVDNLFDYVTKTTSFYSSISPGRTYFVGIKWEL</sequence>
<feature type="domain" description="TonB-dependent receptor plug" evidence="14">
    <location>
        <begin position="47"/>
        <end position="151"/>
    </location>
</feature>
<evidence type="ECO:0000256" key="12">
    <source>
        <dbReference type="SAM" id="SignalP"/>
    </source>
</evidence>
<comment type="subcellular location">
    <subcellularLocation>
        <location evidence="1 10">Cell outer membrane</location>
        <topology evidence="1 10">Multi-pass membrane protein</topology>
    </subcellularLocation>
</comment>
<dbReference type="EMBL" id="CP022384">
    <property type="protein sequence ID" value="ATA82893.1"/>
    <property type="molecule type" value="Genomic_DNA"/>
</dbReference>
<keyword evidence="6 11" id="KW-0798">TonB box</keyword>
<feature type="signal peptide" evidence="12">
    <location>
        <begin position="1"/>
        <end position="20"/>
    </location>
</feature>
<evidence type="ECO:0000259" key="13">
    <source>
        <dbReference type="Pfam" id="PF00593"/>
    </source>
</evidence>
<evidence type="ECO:0000313" key="16">
    <source>
        <dbReference type="Proteomes" id="UP000217276"/>
    </source>
</evidence>
<dbReference type="RefSeq" id="WP_095914844.1">
    <property type="nucleotide sequence ID" value="NZ_CAUUPF010000010.1"/>
</dbReference>
<dbReference type="InterPro" id="IPR000531">
    <property type="entry name" value="Beta-barrel_TonB"/>
</dbReference>
<dbReference type="InterPro" id="IPR037066">
    <property type="entry name" value="Plug_dom_sf"/>
</dbReference>
<evidence type="ECO:0000256" key="7">
    <source>
        <dbReference type="ARBA" id="ARBA00023136"/>
    </source>
</evidence>
<dbReference type="AlphaFoldDB" id="A0A250FCM3"/>
<name>A0A250FCM3_9FLAO</name>
<gene>
    <name evidence="15" type="ORF">CGC53_02350</name>
</gene>
<feature type="chain" id="PRO_5012761218" evidence="12">
    <location>
        <begin position="21"/>
        <end position="647"/>
    </location>
</feature>
<protein>
    <submittedName>
        <fullName evidence="15">TonB-dependent receptor</fullName>
    </submittedName>
</protein>
<proteinExistence type="inferred from homology"/>
<evidence type="ECO:0000256" key="9">
    <source>
        <dbReference type="ARBA" id="ARBA00023237"/>
    </source>
</evidence>
<dbReference type="CDD" id="cd01347">
    <property type="entry name" value="ligand_gated_channel"/>
    <property type="match status" value="1"/>
</dbReference>
<keyword evidence="5 12" id="KW-0732">Signal</keyword>
<keyword evidence="16" id="KW-1185">Reference proteome</keyword>
<keyword evidence="2 10" id="KW-0813">Transport</keyword>
<evidence type="ECO:0000256" key="10">
    <source>
        <dbReference type="PROSITE-ProRule" id="PRU01360"/>
    </source>
</evidence>
<dbReference type="InterPro" id="IPR036942">
    <property type="entry name" value="Beta-barrel_TonB_sf"/>
</dbReference>
<dbReference type="SUPFAM" id="SSF56935">
    <property type="entry name" value="Porins"/>
    <property type="match status" value="1"/>
</dbReference>
<evidence type="ECO:0000256" key="11">
    <source>
        <dbReference type="RuleBase" id="RU003357"/>
    </source>
</evidence>
<keyword evidence="9 10" id="KW-0998">Cell outer membrane</keyword>
<dbReference type="InterPro" id="IPR012910">
    <property type="entry name" value="Plug_dom"/>
</dbReference>
<evidence type="ECO:0000256" key="4">
    <source>
        <dbReference type="ARBA" id="ARBA00022692"/>
    </source>
</evidence>
<keyword evidence="3 10" id="KW-1134">Transmembrane beta strand</keyword>
<dbReference type="PROSITE" id="PS52016">
    <property type="entry name" value="TONB_DEPENDENT_REC_3"/>
    <property type="match status" value="1"/>
</dbReference>
<organism evidence="15 16">
    <name type="scientific">Capnocytophaga leadbetteri</name>
    <dbReference type="NCBI Taxonomy" id="327575"/>
    <lineage>
        <taxon>Bacteria</taxon>
        <taxon>Pseudomonadati</taxon>
        <taxon>Bacteroidota</taxon>
        <taxon>Flavobacteriia</taxon>
        <taxon>Flavobacteriales</taxon>
        <taxon>Flavobacteriaceae</taxon>
        <taxon>Capnocytophaga</taxon>
    </lineage>
</organism>
<dbReference type="Proteomes" id="UP000217276">
    <property type="component" value="Chromosome"/>
</dbReference>
<dbReference type="GO" id="GO:0009279">
    <property type="term" value="C:cell outer membrane"/>
    <property type="evidence" value="ECO:0007669"/>
    <property type="project" value="UniProtKB-SubCell"/>
</dbReference>
<accession>A0A250FCM3</accession>
<dbReference type="GO" id="GO:0015344">
    <property type="term" value="F:siderophore uptake transmembrane transporter activity"/>
    <property type="evidence" value="ECO:0007669"/>
    <property type="project" value="TreeGrafter"/>
</dbReference>
<dbReference type="Pfam" id="PF00593">
    <property type="entry name" value="TonB_dep_Rec_b-barrel"/>
    <property type="match status" value="1"/>
</dbReference>